<keyword evidence="1" id="KW-0051">Antiviral defense</keyword>
<dbReference type="Proteomes" id="UP000285693">
    <property type="component" value="Unassembled WGS sequence"/>
</dbReference>
<dbReference type="SUPFAM" id="SSF81301">
    <property type="entry name" value="Nucleotidyltransferase"/>
    <property type="match status" value="1"/>
</dbReference>
<evidence type="ECO:0000256" key="1">
    <source>
        <dbReference type="ARBA" id="ARBA00023118"/>
    </source>
</evidence>
<keyword evidence="3" id="KW-0808">Transferase</keyword>
<evidence type="ECO:0000313" key="4">
    <source>
        <dbReference type="Proteomes" id="UP000285693"/>
    </source>
</evidence>
<dbReference type="CDD" id="cd05400">
    <property type="entry name" value="NT_2-5OAS_ClassI-CCAase"/>
    <property type="match status" value="1"/>
</dbReference>
<reference evidence="2" key="2">
    <citation type="submission" date="2022-09" db="EMBL/GenBank/DDBJ databases">
        <title>Draft genome sequence of Coprococcus comes strain 31264.</title>
        <authorList>
            <person name="Atsushi H."/>
            <person name="Moriya O."/>
            <person name="Mitsuo S."/>
        </authorList>
    </citation>
    <scope>NUCLEOTIDE SEQUENCE</scope>
    <source>
        <strain evidence="2">JCM 31264</strain>
    </source>
</reference>
<dbReference type="RefSeq" id="WP_055248215.1">
    <property type="nucleotide sequence ID" value="NZ_BSCI01000010.1"/>
</dbReference>
<reference evidence="2" key="3">
    <citation type="submission" date="2022-11" db="EMBL/GenBank/DDBJ databases">
        <title>Draft genome sequence of Coprococcus comes strain 31264.</title>
        <authorList>
            <person name="Hisatomi A."/>
            <person name="Ohkuma M."/>
            <person name="Sakamoto M."/>
        </authorList>
    </citation>
    <scope>NUCLEOTIDE SEQUENCE</scope>
    <source>
        <strain evidence="2">JCM 31264</strain>
    </source>
</reference>
<evidence type="ECO:0000313" key="2">
    <source>
        <dbReference type="EMBL" id="GLG87370.1"/>
    </source>
</evidence>
<dbReference type="Pfam" id="PF18144">
    <property type="entry name" value="SMODS"/>
    <property type="match status" value="1"/>
</dbReference>
<dbReference type="GO" id="GO:0051607">
    <property type="term" value="P:defense response to virus"/>
    <property type="evidence" value="ECO:0007669"/>
    <property type="project" value="UniProtKB-KW"/>
</dbReference>
<evidence type="ECO:0000313" key="3">
    <source>
        <dbReference type="EMBL" id="RGU45585.1"/>
    </source>
</evidence>
<dbReference type="InterPro" id="IPR043519">
    <property type="entry name" value="NT_sf"/>
</dbReference>
<dbReference type="InterPro" id="IPR006116">
    <property type="entry name" value="NT_2-5OAS_ClassI-CCAase"/>
</dbReference>
<comment type="caution">
    <text evidence="3">The sequence shown here is derived from an EMBL/GenBank/DDBJ whole genome shotgun (WGS) entry which is preliminary data.</text>
</comment>
<organism evidence="3 4">
    <name type="scientific">Coprococcus comes</name>
    <dbReference type="NCBI Taxonomy" id="410072"/>
    <lineage>
        <taxon>Bacteria</taxon>
        <taxon>Bacillati</taxon>
        <taxon>Bacillota</taxon>
        <taxon>Clostridia</taxon>
        <taxon>Lachnospirales</taxon>
        <taxon>Lachnospiraceae</taxon>
        <taxon>Coprococcus</taxon>
    </lineage>
</organism>
<dbReference type="EMBL" id="QRXY01000009">
    <property type="protein sequence ID" value="RGU45585.1"/>
    <property type="molecule type" value="Genomic_DNA"/>
</dbReference>
<dbReference type="AlphaFoldDB" id="A0A174B363"/>
<proteinExistence type="predicted"/>
<reference evidence="3 4" key="1">
    <citation type="submission" date="2018-08" db="EMBL/GenBank/DDBJ databases">
        <title>A genome reference for cultivated species of the human gut microbiota.</title>
        <authorList>
            <person name="Zou Y."/>
            <person name="Xue W."/>
            <person name="Luo G."/>
        </authorList>
    </citation>
    <scope>NUCLEOTIDE SEQUENCE [LARGE SCALE GENOMIC DNA]</scope>
    <source>
        <strain evidence="3 4">AF16-31</strain>
    </source>
</reference>
<gene>
    <name evidence="2" type="ORF">comes_19160</name>
    <name evidence="3" type="ORF">DWW65_08580</name>
</gene>
<protein>
    <submittedName>
        <fullName evidence="3">Nucleotidyltransferase</fullName>
    </submittedName>
</protein>
<dbReference type="GO" id="GO:0016779">
    <property type="term" value="F:nucleotidyltransferase activity"/>
    <property type="evidence" value="ECO:0007669"/>
    <property type="project" value="InterPro"/>
</dbReference>
<dbReference type="Proteomes" id="UP001145109">
    <property type="component" value="Unassembled WGS sequence"/>
</dbReference>
<dbReference type="Gene3D" id="3.30.460.10">
    <property type="entry name" value="Beta Polymerase, domain 2"/>
    <property type="match status" value="1"/>
</dbReference>
<dbReference type="EMBL" id="BSCI01000010">
    <property type="protein sequence ID" value="GLG87370.1"/>
    <property type="molecule type" value="Genomic_DNA"/>
</dbReference>
<accession>A0A174B363</accession>
<sequence>MAQKMTTYFNDFLKNIRLTENQVSELKAAHTTLRRRLEADEDLKDIVETTFLQGSYRRATAVRPRQGKRSDVDIIVVTKLDKETVTPEEALDIFEPFLKKYYDGKYRKQGRSWGIEMTHVDLDVVPTSAPSLAEQGLLENMAVLSDDDLEEMNEKAESLEKSFSSDLWNFAFAEFMKADENADWKKEPLYIPDREAEFWDKTHPLEQIRWTQEKNAKCNKHYVNVVKCIKWWRKEKYPDVKHPKSYPLEHFIGDCCPDSIESVAEGIVLTLEKIVSDYPTKPILEDRGVPEHDVFGRLSDEDYEAFYDDVCEAAIIARSAYEAETVAESASLWRELFGNKFPEAKVKETVFTKRESASTNLTGGRFA</sequence>
<name>A0A174B363_9FIRM</name>